<dbReference type="InterPro" id="IPR050109">
    <property type="entry name" value="HTH-type_TetR-like_transc_reg"/>
</dbReference>
<evidence type="ECO:0000256" key="3">
    <source>
        <dbReference type="ARBA" id="ARBA00023163"/>
    </source>
</evidence>
<evidence type="ECO:0000256" key="1">
    <source>
        <dbReference type="ARBA" id="ARBA00023015"/>
    </source>
</evidence>
<feature type="region of interest" description="Disordered" evidence="5">
    <location>
        <begin position="1"/>
        <end position="26"/>
    </location>
</feature>
<dbReference type="PROSITE" id="PS50977">
    <property type="entry name" value="HTH_TETR_2"/>
    <property type="match status" value="1"/>
</dbReference>
<dbReference type="SUPFAM" id="SSF46689">
    <property type="entry name" value="Homeodomain-like"/>
    <property type="match status" value="1"/>
</dbReference>
<dbReference type="GO" id="GO:0045892">
    <property type="term" value="P:negative regulation of DNA-templated transcription"/>
    <property type="evidence" value="ECO:0007669"/>
    <property type="project" value="InterPro"/>
</dbReference>
<evidence type="ECO:0000313" key="8">
    <source>
        <dbReference type="Proteomes" id="UP001058003"/>
    </source>
</evidence>
<dbReference type="InterPro" id="IPR036271">
    <property type="entry name" value="Tet_transcr_reg_TetR-rel_C_sf"/>
</dbReference>
<sequence length="235" mass="24956">MLVGMPATPRESVWSRPDRRSRGPVPQHTRAEIVAAATALADQGGLDAVSMRAVAAALDTAAGSLYRYLSSRDDLLDLMVDAALSELPAGAPAAGDWLDGLIGVARDQLALYRRHPWLSEAARRVSTFGPNTITYFERCLAIMAPLPQPASVKMEAVAVLTGVVTLFATPTPMNPPPDDPQAVQRQQAAAAQLFAMLDPVTHPHLTAAFTAAAPPPEAPDLLERTIRGVLRGLLT</sequence>
<reference evidence="7" key="1">
    <citation type="submission" date="2021-04" db="EMBL/GenBank/DDBJ databases">
        <title>Dactylosporangium aurantiacum NRRL B-8018 full assembly.</title>
        <authorList>
            <person name="Hartkoorn R.C."/>
            <person name="Beaudoing E."/>
            <person name="Hot D."/>
        </authorList>
    </citation>
    <scope>NUCLEOTIDE SEQUENCE</scope>
    <source>
        <strain evidence="7">NRRL B-8018</strain>
    </source>
</reference>
<gene>
    <name evidence="7" type="ORF">Daura_36065</name>
</gene>
<dbReference type="PANTHER" id="PTHR30055:SF151">
    <property type="entry name" value="TRANSCRIPTIONAL REGULATORY PROTEIN"/>
    <property type="match status" value="1"/>
</dbReference>
<proteinExistence type="predicted"/>
<dbReference type="Proteomes" id="UP001058003">
    <property type="component" value="Chromosome"/>
</dbReference>
<evidence type="ECO:0000313" key="7">
    <source>
        <dbReference type="EMBL" id="UWZ52080.1"/>
    </source>
</evidence>
<keyword evidence="2 4" id="KW-0238">DNA-binding</keyword>
<organism evidence="7 8">
    <name type="scientific">Dactylosporangium aurantiacum</name>
    <dbReference type="NCBI Taxonomy" id="35754"/>
    <lineage>
        <taxon>Bacteria</taxon>
        <taxon>Bacillati</taxon>
        <taxon>Actinomycetota</taxon>
        <taxon>Actinomycetes</taxon>
        <taxon>Micromonosporales</taxon>
        <taxon>Micromonosporaceae</taxon>
        <taxon>Dactylosporangium</taxon>
    </lineage>
</organism>
<dbReference type="InterPro" id="IPR004111">
    <property type="entry name" value="Repressor_TetR_C"/>
</dbReference>
<dbReference type="SUPFAM" id="SSF48498">
    <property type="entry name" value="Tetracyclin repressor-like, C-terminal domain"/>
    <property type="match status" value="1"/>
</dbReference>
<dbReference type="Pfam" id="PF00440">
    <property type="entry name" value="TetR_N"/>
    <property type="match status" value="1"/>
</dbReference>
<name>A0A9Q9IGD3_9ACTN</name>
<dbReference type="InterPro" id="IPR009057">
    <property type="entry name" value="Homeodomain-like_sf"/>
</dbReference>
<dbReference type="EMBL" id="CP073767">
    <property type="protein sequence ID" value="UWZ52080.1"/>
    <property type="molecule type" value="Genomic_DNA"/>
</dbReference>
<dbReference type="Gene3D" id="1.10.357.10">
    <property type="entry name" value="Tetracycline Repressor, domain 2"/>
    <property type="match status" value="1"/>
</dbReference>
<dbReference type="OrthoDB" id="2570341at2"/>
<keyword evidence="1" id="KW-0805">Transcription regulation</keyword>
<feature type="domain" description="HTH tetR-type" evidence="6">
    <location>
        <begin position="27"/>
        <end position="87"/>
    </location>
</feature>
<dbReference type="InterPro" id="IPR001647">
    <property type="entry name" value="HTH_TetR"/>
</dbReference>
<feature type="DNA-binding region" description="H-T-H motif" evidence="4">
    <location>
        <begin position="50"/>
        <end position="69"/>
    </location>
</feature>
<accession>A0A9Q9IGD3</accession>
<dbReference type="KEGG" id="daur:Daura_36065"/>
<dbReference type="GO" id="GO:0003700">
    <property type="term" value="F:DNA-binding transcription factor activity"/>
    <property type="evidence" value="ECO:0007669"/>
    <property type="project" value="TreeGrafter"/>
</dbReference>
<dbReference type="PANTHER" id="PTHR30055">
    <property type="entry name" value="HTH-TYPE TRANSCRIPTIONAL REGULATOR RUTR"/>
    <property type="match status" value="1"/>
</dbReference>
<dbReference type="Pfam" id="PF02909">
    <property type="entry name" value="TetR_C_1"/>
    <property type="match status" value="1"/>
</dbReference>
<dbReference type="GO" id="GO:0000976">
    <property type="term" value="F:transcription cis-regulatory region binding"/>
    <property type="evidence" value="ECO:0007669"/>
    <property type="project" value="TreeGrafter"/>
</dbReference>
<evidence type="ECO:0000259" key="6">
    <source>
        <dbReference type="PROSITE" id="PS50977"/>
    </source>
</evidence>
<evidence type="ECO:0000256" key="2">
    <source>
        <dbReference type="ARBA" id="ARBA00023125"/>
    </source>
</evidence>
<evidence type="ECO:0000256" key="5">
    <source>
        <dbReference type="SAM" id="MobiDB-lite"/>
    </source>
</evidence>
<keyword evidence="8" id="KW-1185">Reference proteome</keyword>
<keyword evidence="3" id="KW-0804">Transcription</keyword>
<protein>
    <submittedName>
        <fullName evidence="7">Helix-turn-helix transcriptional regulator</fullName>
    </submittedName>
</protein>
<evidence type="ECO:0000256" key="4">
    <source>
        <dbReference type="PROSITE-ProRule" id="PRU00335"/>
    </source>
</evidence>
<dbReference type="AlphaFoldDB" id="A0A9Q9IGD3"/>